<dbReference type="GO" id="GO:0003676">
    <property type="term" value="F:nucleic acid binding"/>
    <property type="evidence" value="ECO:0007669"/>
    <property type="project" value="InterPro"/>
</dbReference>
<organism evidence="3">
    <name type="scientific">Lygus hesperus</name>
    <name type="common">Western plant bug</name>
    <dbReference type="NCBI Taxonomy" id="30085"/>
    <lineage>
        <taxon>Eukaryota</taxon>
        <taxon>Metazoa</taxon>
        <taxon>Ecdysozoa</taxon>
        <taxon>Arthropoda</taxon>
        <taxon>Hexapoda</taxon>
        <taxon>Insecta</taxon>
        <taxon>Pterygota</taxon>
        <taxon>Neoptera</taxon>
        <taxon>Paraneoptera</taxon>
        <taxon>Hemiptera</taxon>
        <taxon>Heteroptera</taxon>
        <taxon>Panheteroptera</taxon>
        <taxon>Cimicomorpha</taxon>
        <taxon>Miridae</taxon>
        <taxon>Mirini</taxon>
        <taxon>Lygus</taxon>
    </lineage>
</organism>
<dbReference type="Pfam" id="PF18701">
    <property type="entry name" value="DUF5641"/>
    <property type="match status" value="1"/>
</dbReference>
<dbReference type="GO" id="GO:0042575">
    <property type="term" value="C:DNA polymerase complex"/>
    <property type="evidence" value="ECO:0007669"/>
    <property type="project" value="UniProtKB-ARBA"/>
</dbReference>
<sequence length="1740" mass="198780">AIFVLVRVAVARMSQKPEMLRTQVRRAFTKTFNQLKTLAQDTSDNFVETDLKSLIVTLEDKAERLFALDAEISKSLADETDEAKLQTGFDSVEEYRDRLFEAKVLFESRIPSVDYTSQVQDDELDNASVRSSQQLRREKYRYPKLEFLKFDGTAKNWIGFWGMFAKVHNDNSMDAGDKFQFLLQLMVPNSAAWKLVNSYPPSGDNYLKAVEQLKSRFARDEMLIEVYVRDLLQLVLDQSKASTSITLSTLYDKLVTQLRALESLGVTSNKYAAMLYPLVESAIPDHTLVAWERSRTRHRVDDALSVNSSVEEDNLSLLLEFLKIEVESEERLNLARSGFKSEQNSTKQPTSRNPAKNEPTASSLLTTNSNVTANKPCLFCMKSGHEAASCTLIADWSLEQKRDQLKKSGGCFVCLRHGHNSTNCKAFIKCLLCKRRHAVAMCSKLENSPLDRDRQLQQKNSNVGAQNNTPPRTESLLSSFRGTTFLQTLVIKVGVGDRQCLVRAILDNGSQRSYMKTDLINSINPPIVGKEILTHGLFGGVESERIPHNIYKISLQGRWNNFKFDVNVLDQAKICSYVPRFEDCDYIKRLLANNIRLTDTDYEDMEIKLLLGADVLTEILTSDIKKIEKGLMAVNTRLGWTIMGQIPERKTETVLSCTNLCSLDLDHLWRLDVLGIEDSATVKSRKEREEEAVRHFENTVSIGEDHRYSVALPWIEGHYPLLNNRDDALRRLVSVTKRLKSLGKMHDYSKIFQEWETQRIIEEVKDENKEDSFYLPHHPVFKESSQTTKIRPVFDASAKDCRGNSLNNCLEKGPNLVNFIPALVTKFRLHKIGVTADITKAFLQIGVHSEDRDYLRFLWWSETDSNDVKTYRHRRVVFGVTASPYLLGAVLLHHLRRVPIEYKETASLLAESWYVDNCVISLEDESQLKRFVSESIKLMELAQFDLRGWVHSGMSPTDSGSISVLGVKWTYTPDLLSCDVSSIENRPIPLTKRGLLSAAQRLFDPIGYTCPVGLTPKLLLQETWKTNMDWDVELPADVIEKFSAWLREIVVLKTCLIPRHLGYSAISDQGCSLHVFADASKLAYAACVFLRIEQGEGVCVNLVQAKARIAPLKITTIPRLELLAALIASRLCKEVRETLQIPNCKEYLWSDSSAVVTWIQKNEQWTVFVMNRCEEIRNNTNPKDWSHIPGIYNAADLPSRGCSPRELVESQWWEGPKWLRLSEENWPYSEAVVPGEVVENERRKTAVTSLTTCEEPSIYTRLLYFSKYSKIVRCLAWMLRIFRMRHKDKYPDFEPSEVKFELKILIQTDTQGNKFFKTIQVQELSGSEIDLAERKLMLLIQKDSFYSNKGQRQISKLKHVTDAFGLIRVETKLLVGDFPLNFRTPILIPGDNEIVRRMIFQLHVNNRHVGTQTILCMIREDKWLLRGRKTINSVISKCIKCRRFRAARAEAPAAPLPEQRIHCGPVFESSGVDLTGPLLLRGGQKSWIMIITCATYRAVHFELLTSLSTETFLNGLRRFIARRGRMTSLFADNGSNFVGASNALKLLNWDRIVAETSLQKIVWKFNPPAAPWWGGWWERLIGVLKDLLRRNLGNSVLDYEELYTVIVDCEAVINARPLTYVSNENEDLVPLSPSLFLNDIVSHDVMDLDMVGTKSLNKRVKYLHSLRKNLRERFKKEYLAMLVHRGSEKKTKENELKIGDIVLVGSDDKKRIHWPMAKILKLFPGRDGKERVAQLKTACG</sequence>
<feature type="domain" description="Integrase catalytic" evidence="2">
    <location>
        <begin position="1461"/>
        <end position="1641"/>
    </location>
</feature>
<dbReference type="InterPro" id="IPR005312">
    <property type="entry name" value="DUF1759"/>
</dbReference>
<dbReference type="GO" id="GO:0015074">
    <property type="term" value="P:DNA integration"/>
    <property type="evidence" value="ECO:0007669"/>
    <property type="project" value="InterPro"/>
</dbReference>
<dbReference type="InterPro" id="IPR001584">
    <property type="entry name" value="Integrase_cat-core"/>
</dbReference>
<feature type="compositionally biased region" description="Polar residues" evidence="1">
    <location>
        <begin position="340"/>
        <end position="366"/>
    </location>
</feature>
<dbReference type="InterPro" id="IPR012337">
    <property type="entry name" value="RNaseH-like_sf"/>
</dbReference>
<dbReference type="InterPro" id="IPR036397">
    <property type="entry name" value="RNaseH_sf"/>
</dbReference>
<dbReference type="InterPro" id="IPR043128">
    <property type="entry name" value="Rev_trsase/Diguanyl_cyclase"/>
</dbReference>
<gene>
    <name evidence="3" type="primary">gag-pol_55</name>
    <name evidence="3" type="ORF">CM83_73834</name>
</gene>
<name>A0A0A9X1E6_LYGHE</name>
<feature type="non-terminal residue" evidence="3">
    <location>
        <position position="1740"/>
    </location>
</feature>
<protein>
    <submittedName>
        <fullName evidence="3">Gag-Pol polyprotein</fullName>
    </submittedName>
</protein>
<reference evidence="3" key="1">
    <citation type="journal article" date="2014" name="PLoS ONE">
        <title>Transcriptome-Based Identification of ABC Transporters in the Western Tarnished Plant Bug Lygus hesperus.</title>
        <authorList>
            <person name="Hull J.J."/>
            <person name="Chaney K."/>
            <person name="Geib S.M."/>
            <person name="Fabrick J.A."/>
            <person name="Brent C.S."/>
            <person name="Walsh D."/>
            <person name="Lavine L.C."/>
        </authorList>
    </citation>
    <scope>NUCLEOTIDE SEQUENCE</scope>
</reference>
<dbReference type="EMBL" id="GBHO01030113">
    <property type="protein sequence ID" value="JAG13491.1"/>
    <property type="molecule type" value="Transcribed_RNA"/>
</dbReference>
<dbReference type="SUPFAM" id="SSF53098">
    <property type="entry name" value="Ribonuclease H-like"/>
    <property type="match status" value="1"/>
</dbReference>
<evidence type="ECO:0000256" key="1">
    <source>
        <dbReference type="SAM" id="MobiDB-lite"/>
    </source>
</evidence>
<dbReference type="GO" id="GO:0071897">
    <property type="term" value="P:DNA biosynthetic process"/>
    <property type="evidence" value="ECO:0007669"/>
    <property type="project" value="UniProtKB-ARBA"/>
</dbReference>
<dbReference type="InterPro" id="IPR008042">
    <property type="entry name" value="Retrotrans_Pao"/>
</dbReference>
<dbReference type="Gene3D" id="3.30.70.270">
    <property type="match status" value="1"/>
</dbReference>
<dbReference type="Gene3D" id="3.10.10.10">
    <property type="entry name" value="HIV Type 1 Reverse Transcriptase, subunit A, domain 1"/>
    <property type="match status" value="1"/>
</dbReference>
<dbReference type="Gene3D" id="3.30.420.10">
    <property type="entry name" value="Ribonuclease H-like superfamily/Ribonuclease H"/>
    <property type="match status" value="1"/>
</dbReference>
<evidence type="ECO:0000313" key="3">
    <source>
        <dbReference type="EMBL" id="JAG13491.1"/>
    </source>
</evidence>
<dbReference type="Pfam" id="PF03564">
    <property type="entry name" value="DUF1759"/>
    <property type="match status" value="1"/>
</dbReference>
<dbReference type="InterPro" id="IPR040676">
    <property type="entry name" value="DUF5641"/>
</dbReference>
<proteinExistence type="predicted"/>
<reference evidence="3" key="2">
    <citation type="submission" date="2014-07" db="EMBL/GenBank/DDBJ databases">
        <authorList>
            <person name="Hull J."/>
        </authorList>
    </citation>
    <scope>NUCLEOTIDE SEQUENCE</scope>
</reference>
<dbReference type="PANTHER" id="PTHR47331:SF5">
    <property type="entry name" value="RIBONUCLEASE H"/>
    <property type="match status" value="1"/>
</dbReference>
<evidence type="ECO:0000259" key="2">
    <source>
        <dbReference type="PROSITE" id="PS50994"/>
    </source>
</evidence>
<accession>A0A0A9X1E6</accession>
<dbReference type="PANTHER" id="PTHR47331">
    <property type="entry name" value="PHD-TYPE DOMAIN-CONTAINING PROTEIN"/>
    <property type="match status" value="1"/>
</dbReference>
<dbReference type="Pfam" id="PF05380">
    <property type="entry name" value="Peptidase_A17"/>
    <property type="match status" value="1"/>
</dbReference>
<dbReference type="PROSITE" id="PS50994">
    <property type="entry name" value="INTEGRASE"/>
    <property type="match status" value="1"/>
</dbReference>
<dbReference type="InterPro" id="IPR043502">
    <property type="entry name" value="DNA/RNA_pol_sf"/>
</dbReference>
<feature type="non-terminal residue" evidence="3">
    <location>
        <position position="1"/>
    </location>
</feature>
<feature type="region of interest" description="Disordered" evidence="1">
    <location>
        <begin position="335"/>
        <end position="366"/>
    </location>
</feature>
<dbReference type="SUPFAM" id="SSF56672">
    <property type="entry name" value="DNA/RNA polymerases"/>
    <property type="match status" value="1"/>
</dbReference>